<evidence type="ECO:0000259" key="1">
    <source>
        <dbReference type="Pfam" id="PF00496"/>
    </source>
</evidence>
<dbReference type="GO" id="GO:0042597">
    <property type="term" value="C:periplasmic space"/>
    <property type="evidence" value="ECO:0007669"/>
    <property type="project" value="UniProtKB-ARBA"/>
</dbReference>
<dbReference type="Gene3D" id="3.10.105.10">
    <property type="entry name" value="Dipeptide-binding Protein, Domain 3"/>
    <property type="match status" value="1"/>
</dbReference>
<dbReference type="GO" id="GO:0015833">
    <property type="term" value="P:peptide transport"/>
    <property type="evidence" value="ECO:0007669"/>
    <property type="project" value="TreeGrafter"/>
</dbReference>
<dbReference type="OrthoDB" id="5240629at2"/>
<dbReference type="PANTHER" id="PTHR30290:SF83">
    <property type="entry name" value="ABC TRANSPORTER SUBSTRATE-BINDING PROTEIN"/>
    <property type="match status" value="1"/>
</dbReference>
<dbReference type="InterPro" id="IPR039424">
    <property type="entry name" value="SBP_5"/>
</dbReference>
<dbReference type="Pfam" id="PF00496">
    <property type="entry name" value="SBP_bac_5"/>
    <property type="match status" value="1"/>
</dbReference>
<dbReference type="CDD" id="cd08506">
    <property type="entry name" value="PBP2_clavulanate_OppA2"/>
    <property type="match status" value="1"/>
</dbReference>
<dbReference type="SUPFAM" id="SSF53850">
    <property type="entry name" value="Periplasmic binding protein-like II"/>
    <property type="match status" value="1"/>
</dbReference>
<dbReference type="PIRSF" id="PIRSF002741">
    <property type="entry name" value="MppA"/>
    <property type="match status" value="1"/>
</dbReference>
<sequence length="570" mass="62857">MNCGQPRYGGILRLYGPGSMDHLDPACAYYMLGGQIIRLFARQLFTYRPVADLRDPSAVTPVPDVAEAVPTVDNGGISADHTRYTIRLRPGVYWDTDPPREVTARDFVRGFKRMTNPVLRAGGIGYFTSTIRGMAEYCDAYDAAITSAEPTAAELAAFQNSHEIAGIRAVDDRTIVFDLIRPAVDFLHILALHVASAAPVEYDEVLPDSAEFRRRVRSNGPYRVTHYVHGESVRLARNPVWRKASDPVRQQYLDGVAVTMEVATPQQVGEVIDSGRADLSWASPITEPYDVPPTDPGNDLGYALNPYLVFNLLSPNADRAMSKLKVRQAVAYAINKAAIAEIYHDLEAGTVMLPGHTAIPPGNDGHVDFNLYPTPGDRGDPERCRALLAEAGYPDGLTLTAVHRDVDANPEVARSYATDLEKGGISVRLVALGHAEYYQFLRDPANARAGAWDISAPSWTPDWFGPNGRTYVQPMFQTNTSRGTSNYGGYSNPEVDRLIEKALGATDRARATELWHQVDVHVMRDAAIVPILVHAPTIPHRKGRRVRNAIAMPTVDRWFDLSNLWLEESA</sequence>
<dbReference type="Proteomes" id="UP000262621">
    <property type="component" value="Unassembled WGS sequence"/>
</dbReference>
<dbReference type="InterPro" id="IPR030678">
    <property type="entry name" value="Peptide/Ni-bd"/>
</dbReference>
<accession>A0A372FSF9</accession>
<protein>
    <submittedName>
        <fullName evidence="2">ABC transporter substrate-binding protein</fullName>
    </submittedName>
</protein>
<keyword evidence="3" id="KW-1185">Reference proteome</keyword>
<reference evidence="2 3" key="1">
    <citation type="submission" date="2018-08" db="EMBL/GenBank/DDBJ databases">
        <title>Verrucosispora craniellae sp. nov., isolated from a marine sponge in the South China Sea.</title>
        <authorList>
            <person name="Li L."/>
            <person name="Lin H.W."/>
        </authorList>
    </citation>
    <scope>NUCLEOTIDE SEQUENCE [LARGE SCALE GENOMIC DNA]</scope>
    <source>
        <strain evidence="2 3">LHW63014</strain>
    </source>
</reference>
<dbReference type="GO" id="GO:1904680">
    <property type="term" value="F:peptide transmembrane transporter activity"/>
    <property type="evidence" value="ECO:0007669"/>
    <property type="project" value="TreeGrafter"/>
</dbReference>
<dbReference type="Gene3D" id="3.40.190.10">
    <property type="entry name" value="Periplasmic binding protein-like II"/>
    <property type="match status" value="1"/>
</dbReference>
<dbReference type="AlphaFoldDB" id="A0A372FSF9"/>
<dbReference type="EMBL" id="QVFU01000056">
    <property type="protein sequence ID" value="RFS43516.1"/>
    <property type="molecule type" value="Genomic_DNA"/>
</dbReference>
<evidence type="ECO:0000313" key="2">
    <source>
        <dbReference type="EMBL" id="RFS43516.1"/>
    </source>
</evidence>
<comment type="caution">
    <text evidence="2">The sequence shown here is derived from an EMBL/GenBank/DDBJ whole genome shotgun (WGS) entry which is preliminary data.</text>
</comment>
<dbReference type="PANTHER" id="PTHR30290">
    <property type="entry name" value="PERIPLASMIC BINDING COMPONENT OF ABC TRANSPORTER"/>
    <property type="match status" value="1"/>
</dbReference>
<name>A0A372FSF9_9ACTN</name>
<organism evidence="2 3">
    <name type="scientific">Micromonospora craniellae</name>
    <dbReference type="NCBI Taxonomy" id="2294034"/>
    <lineage>
        <taxon>Bacteria</taxon>
        <taxon>Bacillati</taxon>
        <taxon>Actinomycetota</taxon>
        <taxon>Actinomycetes</taxon>
        <taxon>Micromonosporales</taxon>
        <taxon>Micromonosporaceae</taxon>
        <taxon>Micromonospora</taxon>
    </lineage>
</organism>
<dbReference type="GO" id="GO:0043190">
    <property type="term" value="C:ATP-binding cassette (ABC) transporter complex"/>
    <property type="evidence" value="ECO:0007669"/>
    <property type="project" value="InterPro"/>
</dbReference>
<evidence type="ECO:0000313" key="3">
    <source>
        <dbReference type="Proteomes" id="UP000262621"/>
    </source>
</evidence>
<dbReference type="RefSeq" id="WP_117230869.1">
    <property type="nucleotide sequence ID" value="NZ_CP061725.1"/>
</dbReference>
<dbReference type="InterPro" id="IPR000914">
    <property type="entry name" value="SBP_5_dom"/>
</dbReference>
<feature type="domain" description="Solute-binding protein family 5" evidence="1">
    <location>
        <begin position="61"/>
        <end position="469"/>
    </location>
</feature>
<gene>
    <name evidence="2" type="ORF">D0Q02_27395</name>
</gene>
<proteinExistence type="predicted"/>